<evidence type="ECO:0000256" key="1">
    <source>
        <dbReference type="ARBA" id="ARBA00000085"/>
    </source>
</evidence>
<dbReference type="Gene3D" id="1.10.287.130">
    <property type="match status" value="1"/>
</dbReference>
<keyword evidence="5" id="KW-0547">Nucleotide-binding</keyword>
<comment type="catalytic activity">
    <reaction evidence="1">
        <text>ATP + protein L-histidine = ADP + protein N-phospho-L-histidine.</text>
        <dbReference type="EC" id="2.7.13.3"/>
    </reaction>
</comment>
<dbReference type="AlphaFoldDB" id="A0A2V4V9S4"/>
<keyword evidence="16" id="KW-1185">Reference proteome</keyword>
<keyword evidence="10" id="KW-1133">Transmembrane helix</keyword>
<name>A0A2V4V9S4_PAEBA</name>
<dbReference type="InterPro" id="IPR011006">
    <property type="entry name" value="CheY-like_superfamily"/>
</dbReference>
<protein>
    <recommendedName>
        <fullName evidence="2">histidine kinase</fullName>
        <ecNumber evidence="2">2.7.13.3</ecNumber>
    </recommendedName>
</protein>
<dbReference type="PRINTS" id="PR00344">
    <property type="entry name" value="BCTRLSENSOR"/>
</dbReference>
<dbReference type="CDD" id="cd00082">
    <property type="entry name" value="HisKA"/>
    <property type="match status" value="1"/>
</dbReference>
<dbReference type="PANTHER" id="PTHR34220:SF7">
    <property type="entry name" value="SENSOR HISTIDINE KINASE YPDA"/>
    <property type="match status" value="1"/>
</dbReference>
<accession>A0A2V4V9S4</accession>
<gene>
    <name evidence="13" type="ORF">DFQ00_105159</name>
    <name evidence="14" type="ORF">HUB98_10000</name>
</gene>
<feature type="transmembrane region" description="Helical" evidence="10">
    <location>
        <begin position="308"/>
        <end position="329"/>
    </location>
</feature>
<sequence length="1010" mass="113930">MTVIRKDRFLLWIGCMTFLLALVVLWQITSAEEKPLAKKGVMDLTGMTWASRTVIPLDGEWEFYPEQLLTPQQIHQMHIKPVMMQVPGNWDDRSNSHGYPMNGKSYGTYRLLVRSVPTDELMAIAKRYVRFSDAMYVDGKLMNSSGIPGESAASYVPRNEPYMVYFHPERSEIEIVLQVANFDFRSGGIYNSIDLGKGRYMEARAMVQSGLELLIIGIVGIFSLLFIYLFVRLGRDRIQLLYALFFIGYALIVVTNGERLLLHLVPDLAFEFVYKLKYISVYGLSVIVSLITLRLAPDPVMGWKKWRMVPSGLLMLYLALIVITPFRVYSCIQEGMYAVNLCGYAMSFIVILFQYRRANDDKRSHSEAQLLIVCIWLMLVNYILGVTVTLYPVSQVLLNCTTLVILGTFAMLLIYQYVKAYASMQRLTRQLQMADKDKDEFLLLTSHELNSPLHSIIHLSRSLLTTPMKRTNEREIISKLQLIRNTAYRMSNLVNDLIDVSRFRDGGVKISLGTVDLVSCFSLVTEVLGFLASGKEIVIVHKMGPYARYVTADENRLLQVLYNLVYHMMGQYHNGELIFASEQNGNSIRITLHMNAESVPGHRSGSENQGTDSAQTERITAGLSAALEIVSAMQGKLIMNEQEGWIIIELPQAADMNLSLLEAAVSEETSVGEEKRVESMISAHVLIATSDLVDLEQLNTLLSAEGFQLSFADNYSKVRSVLAGGRLPDLVILDAKLPAVTGYETCRQIRMDFSQAELPVLFINTRSTPADIEACIQAGGNDFITRPLDAGEILVRIHMLLGMKQLVKQAANNEMAFLRSQIKPHFLYNALGTIMSLCFTDGPRAGELLGSFSRYLRILFHLDNTEELIPLRQEMELIQAYVEIEQERFGSRLQVELDVDSSLYLCKVMPLLIEPLVENAIRHGVSKKIDGGKVTLSIRRQEEWVQVVVEDDGIGMSQEQATLVLNRNQPDQGIGLQNVQRRLKHLNGQGPVIQSELGQGTKIRIEFPYQ</sequence>
<dbReference type="GO" id="GO:0016020">
    <property type="term" value="C:membrane"/>
    <property type="evidence" value="ECO:0007669"/>
    <property type="project" value="InterPro"/>
</dbReference>
<dbReference type="RefSeq" id="WP_110896354.1">
    <property type="nucleotide sequence ID" value="NZ_CP054614.1"/>
</dbReference>
<reference evidence="14 16" key="2">
    <citation type="submission" date="2020-06" db="EMBL/GenBank/DDBJ databases">
        <title>Complete genome of Paenibacillus barcinonensis KACC11450.</title>
        <authorList>
            <person name="Kim M."/>
            <person name="Park Y.-J."/>
            <person name="Shin J.-H."/>
        </authorList>
    </citation>
    <scope>NUCLEOTIDE SEQUENCE [LARGE SCALE GENOMIC DNA]</scope>
    <source>
        <strain evidence="14 16">KACC11450</strain>
    </source>
</reference>
<dbReference type="GO" id="GO:0005524">
    <property type="term" value="F:ATP binding"/>
    <property type="evidence" value="ECO:0007669"/>
    <property type="project" value="UniProtKB-KW"/>
</dbReference>
<dbReference type="InterPro" id="IPR004358">
    <property type="entry name" value="Sig_transdc_His_kin-like_C"/>
</dbReference>
<dbReference type="Pfam" id="PF00512">
    <property type="entry name" value="HisKA"/>
    <property type="match status" value="1"/>
</dbReference>
<keyword evidence="7" id="KW-0067">ATP-binding</keyword>
<keyword evidence="10" id="KW-0472">Membrane</keyword>
<keyword evidence="3 9" id="KW-0597">Phosphoprotein</keyword>
<feature type="transmembrane region" description="Helical" evidence="10">
    <location>
        <begin position="396"/>
        <end position="418"/>
    </location>
</feature>
<feature type="transmembrane region" description="Helical" evidence="10">
    <location>
        <begin position="368"/>
        <end position="390"/>
    </location>
</feature>
<dbReference type="PROSITE" id="PS50110">
    <property type="entry name" value="RESPONSE_REGULATORY"/>
    <property type="match status" value="1"/>
</dbReference>
<dbReference type="EC" id="2.7.13.3" evidence="2"/>
<evidence type="ECO:0000259" key="12">
    <source>
        <dbReference type="PROSITE" id="PS50110"/>
    </source>
</evidence>
<organism evidence="13 15">
    <name type="scientific">Paenibacillus barcinonensis</name>
    <dbReference type="NCBI Taxonomy" id="198119"/>
    <lineage>
        <taxon>Bacteria</taxon>
        <taxon>Bacillati</taxon>
        <taxon>Bacillota</taxon>
        <taxon>Bacilli</taxon>
        <taxon>Bacillales</taxon>
        <taxon>Paenibacillaceae</taxon>
        <taxon>Paenibacillus</taxon>
    </lineage>
</organism>
<dbReference type="InterPro" id="IPR003661">
    <property type="entry name" value="HisK_dim/P_dom"/>
</dbReference>
<dbReference type="SUPFAM" id="SSF55874">
    <property type="entry name" value="ATPase domain of HSP90 chaperone/DNA topoisomerase II/histidine kinase"/>
    <property type="match status" value="2"/>
</dbReference>
<dbReference type="EMBL" id="CP054614">
    <property type="protein sequence ID" value="QKS56638.1"/>
    <property type="molecule type" value="Genomic_DNA"/>
</dbReference>
<dbReference type="SMART" id="SM00448">
    <property type="entry name" value="REC"/>
    <property type="match status" value="1"/>
</dbReference>
<dbReference type="InterPro" id="IPR005467">
    <property type="entry name" value="His_kinase_dom"/>
</dbReference>
<dbReference type="SUPFAM" id="SSF52172">
    <property type="entry name" value="CheY-like"/>
    <property type="match status" value="1"/>
</dbReference>
<evidence type="ECO:0000313" key="16">
    <source>
        <dbReference type="Proteomes" id="UP000509327"/>
    </source>
</evidence>
<dbReference type="PROSITE" id="PS50109">
    <property type="entry name" value="HIS_KIN"/>
    <property type="match status" value="2"/>
</dbReference>
<evidence type="ECO:0000256" key="3">
    <source>
        <dbReference type="ARBA" id="ARBA00022553"/>
    </source>
</evidence>
<evidence type="ECO:0000256" key="9">
    <source>
        <dbReference type="PROSITE-ProRule" id="PRU00169"/>
    </source>
</evidence>
<evidence type="ECO:0000256" key="8">
    <source>
        <dbReference type="ARBA" id="ARBA00023012"/>
    </source>
</evidence>
<evidence type="ECO:0000256" key="4">
    <source>
        <dbReference type="ARBA" id="ARBA00022679"/>
    </source>
</evidence>
<dbReference type="Gene3D" id="3.30.565.10">
    <property type="entry name" value="Histidine kinase-like ATPase, C-terminal domain"/>
    <property type="match status" value="1"/>
</dbReference>
<dbReference type="InterPro" id="IPR050640">
    <property type="entry name" value="Bact_2-comp_sensor_kinase"/>
</dbReference>
<keyword evidence="10" id="KW-0812">Transmembrane</keyword>
<feature type="transmembrane region" description="Helical" evidence="10">
    <location>
        <begin position="238"/>
        <end position="256"/>
    </location>
</feature>
<feature type="domain" description="Histidine kinase" evidence="11">
    <location>
        <begin position="912"/>
        <end position="1010"/>
    </location>
</feature>
<evidence type="ECO:0000259" key="11">
    <source>
        <dbReference type="PROSITE" id="PS50109"/>
    </source>
</evidence>
<evidence type="ECO:0000256" key="7">
    <source>
        <dbReference type="ARBA" id="ARBA00022840"/>
    </source>
</evidence>
<dbReference type="Pfam" id="PF00072">
    <property type="entry name" value="Response_reg"/>
    <property type="match status" value="1"/>
</dbReference>
<dbReference type="PANTHER" id="PTHR34220">
    <property type="entry name" value="SENSOR HISTIDINE KINASE YPDA"/>
    <property type="match status" value="1"/>
</dbReference>
<feature type="transmembrane region" description="Helical" evidence="10">
    <location>
        <begin position="335"/>
        <end position="356"/>
    </location>
</feature>
<dbReference type="Gene3D" id="3.40.50.2300">
    <property type="match status" value="1"/>
</dbReference>
<reference evidence="13 15" key="1">
    <citation type="submission" date="2018-06" db="EMBL/GenBank/DDBJ databases">
        <title>Genomic Encyclopedia of Type Strains, Phase III (KMG-III): the genomes of soil and plant-associated and newly described type strains.</title>
        <authorList>
            <person name="Whitman W."/>
        </authorList>
    </citation>
    <scope>NUCLEOTIDE SEQUENCE [LARGE SCALE GENOMIC DNA]</scope>
    <source>
        <strain evidence="13 15">CECT 7022</strain>
    </source>
</reference>
<keyword evidence="6 14" id="KW-0418">Kinase</keyword>
<evidence type="ECO:0000313" key="15">
    <source>
        <dbReference type="Proteomes" id="UP000247790"/>
    </source>
</evidence>
<dbReference type="OrthoDB" id="9809348at2"/>
<dbReference type="GO" id="GO:0000155">
    <property type="term" value="F:phosphorelay sensor kinase activity"/>
    <property type="evidence" value="ECO:0007669"/>
    <property type="project" value="InterPro"/>
</dbReference>
<dbReference type="InterPro" id="IPR036097">
    <property type="entry name" value="HisK_dim/P_sf"/>
</dbReference>
<dbReference type="Pfam" id="PF02518">
    <property type="entry name" value="HATPase_c"/>
    <property type="match status" value="1"/>
</dbReference>
<evidence type="ECO:0000313" key="13">
    <source>
        <dbReference type="EMBL" id="PYE49655.1"/>
    </source>
</evidence>
<keyword evidence="8" id="KW-0902">Two-component regulatory system</keyword>
<evidence type="ECO:0000256" key="6">
    <source>
        <dbReference type="ARBA" id="ARBA00022777"/>
    </source>
</evidence>
<dbReference type="InterPro" id="IPR003594">
    <property type="entry name" value="HATPase_dom"/>
</dbReference>
<evidence type="ECO:0000256" key="10">
    <source>
        <dbReference type="SAM" id="Phobius"/>
    </source>
</evidence>
<dbReference type="InterPro" id="IPR001789">
    <property type="entry name" value="Sig_transdc_resp-reg_receiver"/>
</dbReference>
<dbReference type="InterPro" id="IPR010559">
    <property type="entry name" value="Sig_transdc_His_kin_internal"/>
</dbReference>
<dbReference type="InterPro" id="IPR036890">
    <property type="entry name" value="HATPase_C_sf"/>
</dbReference>
<dbReference type="SUPFAM" id="SSF47384">
    <property type="entry name" value="Homodimeric domain of signal transducing histidine kinase"/>
    <property type="match status" value="1"/>
</dbReference>
<keyword evidence="4" id="KW-0808">Transferase</keyword>
<dbReference type="Proteomes" id="UP000509327">
    <property type="component" value="Chromosome"/>
</dbReference>
<feature type="domain" description="Histidine kinase" evidence="11">
    <location>
        <begin position="444"/>
        <end position="654"/>
    </location>
</feature>
<feature type="transmembrane region" description="Helical" evidence="10">
    <location>
        <begin position="213"/>
        <end position="231"/>
    </location>
</feature>
<evidence type="ECO:0000256" key="5">
    <source>
        <dbReference type="ARBA" id="ARBA00022741"/>
    </source>
</evidence>
<proteinExistence type="predicted"/>
<feature type="modified residue" description="4-aspartylphosphate" evidence="9">
    <location>
        <position position="734"/>
    </location>
</feature>
<dbReference type="EMBL" id="QJSW01000005">
    <property type="protein sequence ID" value="PYE49655.1"/>
    <property type="molecule type" value="Genomic_DNA"/>
</dbReference>
<dbReference type="SMART" id="SM00388">
    <property type="entry name" value="HisKA"/>
    <property type="match status" value="1"/>
</dbReference>
<evidence type="ECO:0000256" key="2">
    <source>
        <dbReference type="ARBA" id="ARBA00012438"/>
    </source>
</evidence>
<evidence type="ECO:0000313" key="14">
    <source>
        <dbReference type="EMBL" id="QKS56638.1"/>
    </source>
</evidence>
<feature type="domain" description="Response regulatory" evidence="12">
    <location>
        <begin position="684"/>
        <end position="801"/>
    </location>
</feature>
<dbReference type="Proteomes" id="UP000247790">
    <property type="component" value="Unassembled WGS sequence"/>
</dbReference>
<dbReference type="SMART" id="SM00387">
    <property type="entry name" value="HATPase_c"/>
    <property type="match status" value="1"/>
</dbReference>
<dbReference type="Pfam" id="PF06580">
    <property type="entry name" value="His_kinase"/>
    <property type="match status" value="1"/>
</dbReference>